<dbReference type="GO" id="GO:0005525">
    <property type="term" value="F:GTP binding"/>
    <property type="evidence" value="ECO:0007669"/>
    <property type="project" value="UniProtKB-KW"/>
</dbReference>
<dbReference type="InterPro" id="IPR000926">
    <property type="entry name" value="RibA"/>
</dbReference>
<dbReference type="InterPro" id="IPR016299">
    <property type="entry name" value="Riboflavin_synth_RibBA"/>
</dbReference>
<comment type="pathway">
    <text evidence="4 19">Cofactor biosynthesis; riboflavin biosynthesis; 5-amino-6-(D-ribitylamino)uracil from GTP: step 1/4.</text>
</comment>
<evidence type="ECO:0000256" key="10">
    <source>
        <dbReference type="ARBA" id="ARBA00022801"/>
    </source>
</evidence>
<dbReference type="OrthoDB" id="9793111at2"/>
<dbReference type="RefSeq" id="WP_151622875.1">
    <property type="nucleotide sequence ID" value="NZ_CP043028.1"/>
</dbReference>
<keyword evidence="9 19" id="KW-0547">Nucleotide-binding</keyword>
<keyword evidence="8 19" id="KW-0479">Metal-binding</keyword>
<feature type="binding site" evidence="19">
    <location>
        <position position="28"/>
    </location>
    <ligand>
        <name>Mg(2+)</name>
        <dbReference type="ChEBI" id="CHEBI:18420"/>
        <label>2</label>
    </ligand>
</feature>
<evidence type="ECO:0000256" key="17">
    <source>
        <dbReference type="ARBA" id="ARBA00043932"/>
    </source>
</evidence>
<evidence type="ECO:0000256" key="16">
    <source>
        <dbReference type="ARBA" id="ARBA00023268"/>
    </source>
</evidence>
<dbReference type="KEGG" id="pxv:FXF36_05685"/>
<dbReference type="FunFam" id="3.90.870.10:FF:000001">
    <property type="entry name" value="Riboflavin biosynthesis protein RibBA"/>
    <property type="match status" value="1"/>
</dbReference>
<feature type="domain" description="GTP cyclohydrolase II" evidence="20">
    <location>
        <begin position="210"/>
        <end position="372"/>
    </location>
</feature>
<evidence type="ECO:0000256" key="11">
    <source>
        <dbReference type="ARBA" id="ARBA00022833"/>
    </source>
</evidence>
<evidence type="ECO:0000313" key="22">
    <source>
        <dbReference type="Proteomes" id="UP000327030"/>
    </source>
</evidence>
<reference evidence="22" key="1">
    <citation type="submission" date="2019-08" db="EMBL/GenBank/DDBJ databases">
        <title>Complete Genome Sequence of the Polysaccharide-Degrading Rumen Bacterium Pseudobutyrivibrio xylanivorans MA3014.</title>
        <authorList>
            <person name="Palevich N."/>
            <person name="Maclean P.H."/>
            <person name="Kelly W.J."/>
            <person name="Leahy S.C."/>
            <person name="Rakonjac J."/>
            <person name="Attwood G.T."/>
        </authorList>
    </citation>
    <scope>NUCLEOTIDE SEQUENCE [LARGE SCALE GENOMIC DNA]</scope>
    <source>
        <strain evidence="22">MA3014</strain>
    </source>
</reference>
<dbReference type="GO" id="GO:0008686">
    <property type="term" value="F:3,4-dihydroxy-2-butanone-4-phosphate synthase activity"/>
    <property type="evidence" value="ECO:0007669"/>
    <property type="project" value="UniProtKB-UniRule"/>
</dbReference>
<comment type="cofactor">
    <cofactor evidence="19">
        <name>Zn(2+)</name>
        <dbReference type="ChEBI" id="CHEBI:29105"/>
    </cofactor>
    <text evidence="19">Binds 1 zinc ion per subunit.</text>
</comment>
<keyword evidence="11 19" id="KW-0862">Zinc</keyword>
<sequence>MRRESIERAIDDLKNGKVIMVMDDEGRENEGDFICAAEFATTENVNLMASVGRGLICMPMSEELAFKLALPPMVSHNTDNHETAFTISIDHVDTTTGISAAERGMTARNSVRDDVSPLDFRRPGHMFPLVAKAGGVIERPGHTEATVDLMKLAGLKECGLCCEIMAEDGTMMRGEALRKLAEDMGITFITIPELVEYRKVYDKLVECVSIAKMPTRYGEFMAHCYINKLNGEHHVALVKGDITDGKDVLCRVHSECLTGDVFGSMRCDCGQQFDAAMKAIEGEGRGVLLYMRQEGRGIGLVNKLKAYKLQDEGMDTLDANIALGFPGDLREYYTGAQILRDLGIHSLNLLTNNPDKVYQLSDYGMEINCRVPIEIQANKYDVFYLKTKKARMGHILAV</sequence>
<comment type="function">
    <text evidence="17 19">Catalyzes the conversion of GTP to 2,5-diamino-6-ribosylamino-4(3H)-pyrimidinone 5'-phosphate (DARP), formate and pyrophosphate.</text>
</comment>
<gene>
    <name evidence="19" type="primary">ribBA</name>
    <name evidence="21" type="ORF">FXF36_05685</name>
</gene>
<dbReference type="EC" id="4.1.99.12" evidence="19"/>
<evidence type="ECO:0000256" key="2">
    <source>
        <dbReference type="ARBA" id="ARBA00001936"/>
    </source>
</evidence>
<comment type="catalytic activity">
    <reaction evidence="18 19">
        <text>GTP + 4 H2O = 2,5-diamino-6-hydroxy-4-(5-phosphoribosylamino)-pyrimidine + formate + 2 phosphate + 3 H(+)</text>
        <dbReference type="Rhea" id="RHEA:23704"/>
        <dbReference type="ChEBI" id="CHEBI:15377"/>
        <dbReference type="ChEBI" id="CHEBI:15378"/>
        <dbReference type="ChEBI" id="CHEBI:15740"/>
        <dbReference type="ChEBI" id="CHEBI:37565"/>
        <dbReference type="ChEBI" id="CHEBI:43474"/>
        <dbReference type="ChEBI" id="CHEBI:58614"/>
        <dbReference type="EC" id="3.5.4.25"/>
    </reaction>
</comment>
<dbReference type="EC" id="3.5.4.25" evidence="19"/>
<dbReference type="Proteomes" id="UP000327030">
    <property type="component" value="Chromosome 1"/>
</dbReference>
<keyword evidence="16 19" id="KW-0511">Multifunctional enzyme</keyword>
<dbReference type="InterPro" id="IPR036144">
    <property type="entry name" value="RibA-like_sf"/>
</dbReference>
<dbReference type="Pfam" id="PF00926">
    <property type="entry name" value="DHBP_synthase"/>
    <property type="match status" value="1"/>
</dbReference>
<dbReference type="CDD" id="cd00641">
    <property type="entry name" value="GTP_cyclohydro2"/>
    <property type="match status" value="1"/>
</dbReference>
<dbReference type="GO" id="GO:0030145">
    <property type="term" value="F:manganese ion binding"/>
    <property type="evidence" value="ECO:0007669"/>
    <property type="project" value="UniProtKB-UniRule"/>
</dbReference>
<feature type="region of interest" description="DHBP synthase" evidence="19">
    <location>
        <begin position="1"/>
        <end position="200"/>
    </location>
</feature>
<evidence type="ECO:0000256" key="6">
    <source>
        <dbReference type="ARBA" id="ARBA00005520"/>
    </source>
</evidence>
<feature type="binding site" evidence="19">
    <location>
        <begin position="139"/>
        <end position="143"/>
    </location>
    <ligand>
        <name>D-ribulose 5-phosphate</name>
        <dbReference type="ChEBI" id="CHEBI:58121"/>
    </ligand>
</feature>
<dbReference type="NCBIfam" id="TIGR00505">
    <property type="entry name" value="ribA"/>
    <property type="match status" value="1"/>
</dbReference>
<dbReference type="NCBIfam" id="NF001591">
    <property type="entry name" value="PRK00393.1"/>
    <property type="match status" value="1"/>
</dbReference>
<feature type="binding site" evidence="19">
    <location>
        <position position="267"/>
    </location>
    <ligand>
        <name>Zn(2+)</name>
        <dbReference type="ChEBI" id="CHEBI:29105"/>
        <note>catalytic</note>
    </ligand>
</feature>
<dbReference type="InterPro" id="IPR000422">
    <property type="entry name" value="DHBP_synthase_RibB"/>
</dbReference>
<comment type="similarity">
    <text evidence="19">In the C-terminal section; belongs to the GTP cyclohydrolase II family.</text>
</comment>
<evidence type="ECO:0000256" key="19">
    <source>
        <dbReference type="HAMAP-Rule" id="MF_01283"/>
    </source>
</evidence>
<organism evidence="21 22">
    <name type="scientific">Pseudobutyrivibrio xylanivorans</name>
    <dbReference type="NCBI Taxonomy" id="185007"/>
    <lineage>
        <taxon>Bacteria</taxon>
        <taxon>Bacillati</taxon>
        <taxon>Bacillota</taxon>
        <taxon>Clostridia</taxon>
        <taxon>Lachnospirales</taxon>
        <taxon>Lachnospiraceae</taxon>
        <taxon>Pseudobutyrivibrio</taxon>
    </lineage>
</organism>
<keyword evidence="12 19" id="KW-0460">Magnesium</keyword>
<evidence type="ECO:0000256" key="12">
    <source>
        <dbReference type="ARBA" id="ARBA00022842"/>
    </source>
</evidence>
<dbReference type="GO" id="GO:0000287">
    <property type="term" value="F:magnesium ion binding"/>
    <property type="evidence" value="ECO:0007669"/>
    <property type="project" value="UniProtKB-UniRule"/>
</dbReference>
<feature type="site" description="Essential for DHBP synthase activity" evidence="19">
    <location>
        <position position="125"/>
    </location>
</feature>
<dbReference type="PIRSF" id="PIRSF001259">
    <property type="entry name" value="RibA"/>
    <property type="match status" value="1"/>
</dbReference>
<evidence type="ECO:0000256" key="8">
    <source>
        <dbReference type="ARBA" id="ARBA00022723"/>
    </source>
</evidence>
<evidence type="ECO:0000256" key="4">
    <source>
        <dbReference type="ARBA" id="ARBA00004853"/>
    </source>
</evidence>
<dbReference type="SUPFAM" id="SSF142695">
    <property type="entry name" value="RibA-like"/>
    <property type="match status" value="1"/>
</dbReference>
<dbReference type="GO" id="GO:0008270">
    <property type="term" value="F:zinc ion binding"/>
    <property type="evidence" value="ECO:0007669"/>
    <property type="project" value="UniProtKB-UniRule"/>
</dbReference>
<accession>A0A5P6VPQ5</accession>
<dbReference type="InterPro" id="IPR032677">
    <property type="entry name" value="GTP_cyclohydro_II"/>
</dbReference>
<dbReference type="PANTHER" id="PTHR21327:SF18">
    <property type="entry name" value="3,4-DIHYDROXY-2-BUTANONE 4-PHOSPHATE SYNTHASE"/>
    <property type="match status" value="1"/>
</dbReference>
<dbReference type="GO" id="GO:0003935">
    <property type="term" value="F:GTP cyclohydrolase II activity"/>
    <property type="evidence" value="ECO:0007669"/>
    <property type="project" value="UniProtKB-UniRule"/>
</dbReference>
<feature type="region of interest" description="GTP cyclohydrolase II" evidence="19">
    <location>
        <begin position="201"/>
        <end position="398"/>
    </location>
</feature>
<feature type="binding site" evidence="19">
    <location>
        <position position="269"/>
    </location>
    <ligand>
        <name>Zn(2+)</name>
        <dbReference type="ChEBI" id="CHEBI:29105"/>
        <note>catalytic</note>
    </ligand>
</feature>
<evidence type="ECO:0000259" key="20">
    <source>
        <dbReference type="Pfam" id="PF00925"/>
    </source>
</evidence>
<feature type="binding site" evidence="19">
    <location>
        <position position="32"/>
    </location>
    <ligand>
        <name>D-ribulose 5-phosphate</name>
        <dbReference type="ChEBI" id="CHEBI:58121"/>
    </ligand>
</feature>
<feature type="binding site" evidence="19">
    <location>
        <position position="356"/>
    </location>
    <ligand>
        <name>GTP</name>
        <dbReference type="ChEBI" id="CHEBI:37565"/>
    </ligand>
</feature>
<dbReference type="Pfam" id="PF00925">
    <property type="entry name" value="GTP_cyclohydro2"/>
    <property type="match status" value="1"/>
</dbReference>
<feature type="binding site" evidence="19">
    <location>
        <position position="28"/>
    </location>
    <ligand>
        <name>Mg(2+)</name>
        <dbReference type="ChEBI" id="CHEBI:18420"/>
        <label>1</label>
    </ligand>
</feature>
<feature type="binding site" evidence="19">
    <location>
        <begin position="251"/>
        <end position="255"/>
    </location>
    <ligand>
        <name>GTP</name>
        <dbReference type="ChEBI" id="CHEBI:37565"/>
    </ligand>
</feature>
<name>A0A5P6VPQ5_PSEXY</name>
<feature type="site" description="Essential for DHBP synthase activity" evidence="19">
    <location>
        <position position="163"/>
    </location>
</feature>
<evidence type="ECO:0000256" key="7">
    <source>
        <dbReference type="ARBA" id="ARBA00022619"/>
    </source>
</evidence>
<comment type="catalytic activity">
    <reaction evidence="1 19">
        <text>D-ribulose 5-phosphate = (2S)-2-hydroxy-3-oxobutyl phosphate + formate + H(+)</text>
        <dbReference type="Rhea" id="RHEA:18457"/>
        <dbReference type="ChEBI" id="CHEBI:15378"/>
        <dbReference type="ChEBI" id="CHEBI:15740"/>
        <dbReference type="ChEBI" id="CHEBI:58121"/>
        <dbReference type="ChEBI" id="CHEBI:58830"/>
        <dbReference type="EC" id="4.1.99.12"/>
    </reaction>
</comment>
<dbReference type="AlphaFoldDB" id="A0A5P6VPQ5"/>
<feature type="binding site" evidence="19">
    <location>
        <position position="256"/>
    </location>
    <ligand>
        <name>Zn(2+)</name>
        <dbReference type="ChEBI" id="CHEBI:29105"/>
        <note>catalytic</note>
    </ligand>
</feature>
<dbReference type="NCBIfam" id="NF006803">
    <property type="entry name" value="PRK09311.1"/>
    <property type="match status" value="1"/>
</dbReference>
<dbReference type="PANTHER" id="PTHR21327">
    <property type="entry name" value="GTP CYCLOHYDROLASE II-RELATED"/>
    <property type="match status" value="1"/>
</dbReference>
<evidence type="ECO:0000256" key="9">
    <source>
        <dbReference type="ARBA" id="ARBA00022741"/>
    </source>
</evidence>
<dbReference type="GO" id="GO:0005829">
    <property type="term" value="C:cytosol"/>
    <property type="evidence" value="ECO:0007669"/>
    <property type="project" value="TreeGrafter"/>
</dbReference>
<evidence type="ECO:0000256" key="18">
    <source>
        <dbReference type="ARBA" id="ARBA00049295"/>
    </source>
</evidence>
<dbReference type="InterPro" id="IPR017945">
    <property type="entry name" value="DHBP_synth_RibB-like_a/b_dom"/>
</dbReference>
<evidence type="ECO:0000256" key="5">
    <source>
        <dbReference type="ARBA" id="ARBA00004904"/>
    </source>
</evidence>
<feature type="binding site" evidence="19">
    <location>
        <position position="272"/>
    </location>
    <ligand>
        <name>GTP</name>
        <dbReference type="ChEBI" id="CHEBI:37565"/>
    </ligand>
</feature>
<comment type="cofactor">
    <cofactor evidence="2">
        <name>Mn(2+)</name>
        <dbReference type="ChEBI" id="CHEBI:29035"/>
    </cofactor>
</comment>
<feature type="binding site" evidence="19">
    <location>
        <begin position="294"/>
        <end position="296"/>
    </location>
    <ligand>
        <name>GTP</name>
        <dbReference type="ChEBI" id="CHEBI:37565"/>
    </ligand>
</feature>
<evidence type="ECO:0000256" key="1">
    <source>
        <dbReference type="ARBA" id="ARBA00000141"/>
    </source>
</evidence>
<dbReference type="GO" id="GO:0009231">
    <property type="term" value="P:riboflavin biosynthetic process"/>
    <property type="evidence" value="ECO:0007669"/>
    <property type="project" value="UniProtKB-UniRule"/>
</dbReference>
<keyword evidence="14 19" id="KW-0464">Manganese</keyword>
<keyword evidence="15 19" id="KW-0456">Lyase</keyword>
<dbReference type="UniPathway" id="UPA00275">
    <property type="reaction ID" value="UER00399"/>
</dbReference>
<dbReference type="Gene3D" id="3.40.50.10990">
    <property type="entry name" value="GTP cyclohydrolase II"/>
    <property type="match status" value="1"/>
</dbReference>
<keyword evidence="10 19" id="KW-0378">Hydrolase</keyword>
<comment type="pathway">
    <text evidence="5 19">Cofactor biosynthesis; riboflavin biosynthesis; 2-hydroxy-3-oxobutyl phosphate from D-ribulose 5-phosphate: step 1/1.</text>
</comment>
<feature type="binding site" evidence="19">
    <location>
        <position position="351"/>
    </location>
    <ligand>
        <name>GTP</name>
        <dbReference type="ChEBI" id="CHEBI:37565"/>
    </ligand>
</feature>
<evidence type="ECO:0000256" key="14">
    <source>
        <dbReference type="ARBA" id="ARBA00023211"/>
    </source>
</evidence>
<keyword evidence="7 19" id="KW-0686">Riboflavin biosynthesis</keyword>
<comment type="cofactor">
    <cofactor evidence="19">
        <name>Mg(2+)</name>
        <dbReference type="ChEBI" id="CHEBI:18420"/>
    </cofactor>
    <cofactor evidence="19">
        <name>Mn(2+)</name>
        <dbReference type="ChEBI" id="CHEBI:29035"/>
    </cofactor>
    <text evidence="19">Binds 2 divalent metal cations per subunit. Magnesium or manganese.</text>
</comment>
<evidence type="ECO:0000256" key="15">
    <source>
        <dbReference type="ARBA" id="ARBA00023239"/>
    </source>
</evidence>
<dbReference type="NCBIfam" id="TIGR00506">
    <property type="entry name" value="ribB"/>
    <property type="match status" value="1"/>
</dbReference>
<comment type="function">
    <text evidence="3 19">Catalyzes the conversion of D-ribulose 5-phosphate to formate and 3,4-dihydroxy-2-butanone 4-phosphate.</text>
</comment>
<dbReference type="SUPFAM" id="SSF55821">
    <property type="entry name" value="YrdC/RibB"/>
    <property type="match status" value="1"/>
</dbReference>
<dbReference type="HAMAP" id="MF_00179">
    <property type="entry name" value="RibA"/>
    <property type="match status" value="1"/>
</dbReference>
<comment type="similarity">
    <text evidence="6 19">In the N-terminal section; belongs to the DHBP synthase family.</text>
</comment>
<dbReference type="EMBL" id="CP043028">
    <property type="protein sequence ID" value="QFJ54382.1"/>
    <property type="molecule type" value="Genomic_DNA"/>
</dbReference>
<dbReference type="HAMAP" id="MF_00180">
    <property type="entry name" value="RibB"/>
    <property type="match status" value="1"/>
</dbReference>
<feature type="binding site" evidence="19">
    <location>
        <position position="142"/>
    </location>
    <ligand>
        <name>Mg(2+)</name>
        <dbReference type="ChEBI" id="CHEBI:18420"/>
        <label>2</label>
    </ligand>
</feature>
<evidence type="ECO:0000313" key="21">
    <source>
        <dbReference type="EMBL" id="QFJ54382.1"/>
    </source>
</evidence>
<feature type="binding site" evidence="19">
    <location>
        <position position="163"/>
    </location>
    <ligand>
        <name>D-ribulose 5-phosphate</name>
        <dbReference type="ChEBI" id="CHEBI:58121"/>
    </ligand>
</feature>
<dbReference type="HAMAP" id="MF_01283">
    <property type="entry name" value="RibBA"/>
    <property type="match status" value="1"/>
</dbReference>
<evidence type="ECO:0000256" key="3">
    <source>
        <dbReference type="ARBA" id="ARBA00002284"/>
    </source>
</evidence>
<evidence type="ECO:0000256" key="13">
    <source>
        <dbReference type="ARBA" id="ARBA00023134"/>
    </source>
</evidence>
<protein>
    <recommendedName>
        <fullName evidence="19">Riboflavin biosynthesis protein RibBA</fullName>
    </recommendedName>
    <domain>
        <recommendedName>
            <fullName evidence="19">3,4-dihydroxy-2-butanone 4-phosphate synthase</fullName>
            <shortName evidence="19">DHBP synthase</shortName>
            <ecNumber evidence="19">4.1.99.12</ecNumber>
        </recommendedName>
    </domain>
    <domain>
        <recommendedName>
            <fullName evidence="19">GTP cyclohydrolase-2</fullName>
            <ecNumber evidence="19">3.5.4.25</ecNumber>
        </recommendedName>
        <alternativeName>
            <fullName evidence="19">GTP cyclohydrolase II</fullName>
        </alternativeName>
    </domain>
</protein>
<feature type="binding site" evidence="19">
    <location>
        <begin position="27"/>
        <end position="28"/>
    </location>
    <ligand>
        <name>D-ribulose 5-phosphate</name>
        <dbReference type="ChEBI" id="CHEBI:58121"/>
    </ligand>
</feature>
<proteinExistence type="inferred from homology"/>
<dbReference type="Gene3D" id="3.90.870.10">
    <property type="entry name" value="DHBP synthase"/>
    <property type="match status" value="1"/>
</dbReference>
<dbReference type="FunFam" id="3.40.50.10990:FF:000001">
    <property type="entry name" value="Riboflavin biosynthesis protein RibBA"/>
    <property type="match status" value="1"/>
</dbReference>
<feature type="binding site" evidence="19">
    <location>
        <position position="316"/>
    </location>
    <ligand>
        <name>GTP</name>
        <dbReference type="ChEBI" id="CHEBI:37565"/>
    </ligand>
</feature>
<keyword evidence="13 19" id="KW-0342">GTP-binding</keyword>
<feature type="active site" description="Nucleophile; for GTP cyclohydrolase activity" evidence="19">
    <location>
        <position position="330"/>
    </location>
</feature>
<feature type="active site" description="Proton acceptor; for GTP cyclohydrolase activity" evidence="19">
    <location>
        <position position="328"/>
    </location>
</feature>